<keyword evidence="8" id="KW-1185">Reference proteome</keyword>
<feature type="transmembrane region" description="Helical" evidence="6">
    <location>
        <begin position="62"/>
        <end position="94"/>
    </location>
</feature>
<dbReference type="RefSeq" id="WP_014254207.1">
    <property type="nucleotide sequence ID" value="NC_016627.1"/>
</dbReference>
<dbReference type="InterPro" id="IPR024002">
    <property type="entry name" value="For/NO2_transpt_CS"/>
</dbReference>
<evidence type="ECO:0000313" key="7">
    <source>
        <dbReference type="EMBL" id="AEV67587.1"/>
    </source>
</evidence>
<sequence>MDCYLSPEQIKEYTVETGVKKAENGLKKSFLLSFMGGMFISLAVIGSLIASCTIDNYSLSSLVAGIVFTAGLIMVVVAGADLFTGNVLIVLAVLQKRITALKMAKNLAITFLGNLAGALFIVFLVQGSGILSNANGILVQKLVLKAAHKIEYPFYQAFILGILCNLLVSLAVWMTYSSKDTGGKVLVCMFPILLFIIGGYEHIVANMYYIPAGVIAAMSGNYTSLSAVSSEILSSLTLAGIVRNFIPVTLGNLVGGLVVGCTYANIYKSKSNVGELVSRIKISA</sequence>
<feature type="transmembrane region" description="Helical" evidence="6">
    <location>
        <begin position="245"/>
        <end position="266"/>
    </location>
</feature>
<reference evidence="8" key="1">
    <citation type="submission" date="2011-12" db="EMBL/GenBank/DDBJ databases">
        <title>Complete sequence of Clostridium clariflavum DSM 19732.</title>
        <authorList>
            <consortium name="US DOE Joint Genome Institute"/>
            <person name="Lucas S."/>
            <person name="Han J."/>
            <person name="Lapidus A."/>
            <person name="Cheng J.-F."/>
            <person name="Goodwin L."/>
            <person name="Pitluck S."/>
            <person name="Peters L."/>
            <person name="Teshima H."/>
            <person name="Detter J.C."/>
            <person name="Han C."/>
            <person name="Tapia R."/>
            <person name="Land M."/>
            <person name="Hauser L."/>
            <person name="Kyrpides N."/>
            <person name="Ivanova N."/>
            <person name="Pagani I."/>
            <person name="Kitzmiller T."/>
            <person name="Lynd L."/>
            <person name="Izquierdo J."/>
            <person name="Woyke T."/>
        </authorList>
    </citation>
    <scope>NUCLEOTIDE SEQUENCE [LARGE SCALE GENOMIC DNA]</scope>
    <source>
        <strain evidence="8">DSM 19732 / NBRC 101661 / EBR45</strain>
    </source>
</reference>
<reference evidence="7 8" key="2">
    <citation type="journal article" date="2012" name="Stand. Genomic Sci.">
        <title>Complete Genome Sequence of Clostridium clariflavum DSM 19732.</title>
        <authorList>
            <person name="Izquierdo J.A."/>
            <person name="Goodwin L."/>
            <person name="Davenport K.W."/>
            <person name="Teshima H."/>
            <person name="Bruce D."/>
            <person name="Detter C."/>
            <person name="Tapia R."/>
            <person name="Han S."/>
            <person name="Land M."/>
            <person name="Hauser L."/>
            <person name="Jeffries C.D."/>
            <person name="Han J."/>
            <person name="Pitluck S."/>
            <person name="Nolan M."/>
            <person name="Chen A."/>
            <person name="Huntemann M."/>
            <person name="Mavromatis K."/>
            <person name="Mikhailova N."/>
            <person name="Liolios K."/>
            <person name="Woyke T."/>
            <person name="Lynd L.R."/>
        </authorList>
    </citation>
    <scope>NUCLEOTIDE SEQUENCE [LARGE SCALE GENOMIC DNA]</scope>
    <source>
        <strain evidence="8">DSM 19732 / NBRC 101661 / EBR45</strain>
    </source>
</reference>
<dbReference type="eggNOG" id="COG2116">
    <property type="taxonomic scope" value="Bacteria"/>
</dbReference>
<name>G8LWG1_ACECE</name>
<organism evidence="7 8">
    <name type="scientific">Acetivibrio clariflavus (strain DSM 19732 / NBRC 101661 / EBR45)</name>
    <name type="common">Clostridium clariflavum</name>
    <dbReference type="NCBI Taxonomy" id="720554"/>
    <lineage>
        <taxon>Bacteria</taxon>
        <taxon>Bacillati</taxon>
        <taxon>Bacillota</taxon>
        <taxon>Clostridia</taxon>
        <taxon>Eubacteriales</taxon>
        <taxon>Oscillospiraceae</taxon>
        <taxon>Acetivibrio</taxon>
    </lineage>
</organism>
<dbReference type="HOGENOM" id="CLU_036896_3_0_9"/>
<dbReference type="PROSITE" id="PS01005">
    <property type="entry name" value="FORMATE_NITRITE_TP_1"/>
    <property type="match status" value="1"/>
</dbReference>
<proteinExistence type="inferred from homology"/>
<comment type="subcellular location">
    <subcellularLocation>
        <location evidence="1">Membrane</location>
        <topology evidence="1">Multi-pass membrane protein</topology>
    </subcellularLocation>
</comment>
<evidence type="ECO:0000256" key="1">
    <source>
        <dbReference type="ARBA" id="ARBA00004141"/>
    </source>
</evidence>
<evidence type="ECO:0000256" key="5">
    <source>
        <dbReference type="ARBA" id="ARBA00049660"/>
    </source>
</evidence>
<comment type="similarity">
    <text evidence="5">Belongs to the FNT transporter (TC 1.A.16) family.</text>
</comment>
<dbReference type="GO" id="GO:0015499">
    <property type="term" value="F:formate transmembrane transporter activity"/>
    <property type="evidence" value="ECO:0007669"/>
    <property type="project" value="TreeGrafter"/>
</dbReference>
<dbReference type="EMBL" id="CP003065">
    <property type="protein sequence ID" value="AEV67587.1"/>
    <property type="molecule type" value="Genomic_DNA"/>
</dbReference>
<dbReference type="KEGG" id="ccl:Clocl_0909"/>
<keyword evidence="2 6" id="KW-0812">Transmembrane</keyword>
<evidence type="ECO:0000256" key="2">
    <source>
        <dbReference type="ARBA" id="ARBA00022692"/>
    </source>
</evidence>
<dbReference type="GO" id="GO:0005886">
    <property type="term" value="C:plasma membrane"/>
    <property type="evidence" value="ECO:0007669"/>
    <property type="project" value="TreeGrafter"/>
</dbReference>
<evidence type="ECO:0000313" key="8">
    <source>
        <dbReference type="Proteomes" id="UP000005435"/>
    </source>
</evidence>
<protein>
    <submittedName>
        <fullName evidence="7">Formate/nitrite transporter family protein</fullName>
    </submittedName>
</protein>
<evidence type="ECO:0000256" key="3">
    <source>
        <dbReference type="ARBA" id="ARBA00022989"/>
    </source>
</evidence>
<feature type="transmembrane region" description="Helical" evidence="6">
    <location>
        <begin position="106"/>
        <end position="132"/>
    </location>
</feature>
<dbReference type="Pfam" id="PF01226">
    <property type="entry name" value="Form_Nir_trans"/>
    <property type="match status" value="1"/>
</dbReference>
<feature type="transmembrane region" description="Helical" evidence="6">
    <location>
        <begin position="185"/>
        <end position="203"/>
    </location>
</feature>
<accession>G8LWG1</accession>
<evidence type="ECO:0000256" key="6">
    <source>
        <dbReference type="SAM" id="Phobius"/>
    </source>
</evidence>
<dbReference type="PANTHER" id="PTHR30520">
    <property type="entry name" value="FORMATE TRANSPORTER-RELATED"/>
    <property type="match status" value="1"/>
</dbReference>
<dbReference type="InterPro" id="IPR000292">
    <property type="entry name" value="For/NO2_transpt"/>
</dbReference>
<dbReference type="InterPro" id="IPR023271">
    <property type="entry name" value="Aquaporin-like"/>
</dbReference>
<dbReference type="PANTHER" id="PTHR30520:SF6">
    <property type="entry name" value="FORMATE_NITRATE FAMILY TRANSPORTER (EUROFUNG)"/>
    <property type="match status" value="1"/>
</dbReference>
<feature type="transmembrane region" description="Helical" evidence="6">
    <location>
        <begin position="152"/>
        <end position="173"/>
    </location>
</feature>
<keyword evidence="3 6" id="KW-1133">Transmembrane helix</keyword>
<keyword evidence="4 6" id="KW-0472">Membrane</keyword>
<gene>
    <name evidence="7" type="ordered locus">Clocl_0909</name>
</gene>
<dbReference type="AlphaFoldDB" id="G8LWG1"/>
<evidence type="ECO:0000256" key="4">
    <source>
        <dbReference type="ARBA" id="ARBA00023136"/>
    </source>
</evidence>
<dbReference type="Gene3D" id="1.20.1080.10">
    <property type="entry name" value="Glycerol uptake facilitator protein"/>
    <property type="match status" value="1"/>
</dbReference>
<dbReference type="STRING" id="720554.Clocl_0909"/>
<dbReference type="Proteomes" id="UP000005435">
    <property type="component" value="Chromosome"/>
</dbReference>
<feature type="transmembrane region" description="Helical" evidence="6">
    <location>
        <begin position="30"/>
        <end position="50"/>
    </location>
</feature>